<organism evidence="1 2">
    <name type="scientific">Pseudozobellia thermophila</name>
    <dbReference type="NCBI Taxonomy" id="192903"/>
    <lineage>
        <taxon>Bacteria</taxon>
        <taxon>Pseudomonadati</taxon>
        <taxon>Bacteroidota</taxon>
        <taxon>Flavobacteriia</taxon>
        <taxon>Flavobacteriales</taxon>
        <taxon>Flavobacteriaceae</taxon>
        <taxon>Pseudozobellia</taxon>
    </lineage>
</organism>
<dbReference type="InterPro" id="IPR025935">
    <property type="entry name" value="AbiH"/>
</dbReference>
<reference evidence="2" key="1">
    <citation type="submission" date="2016-11" db="EMBL/GenBank/DDBJ databases">
        <authorList>
            <person name="Varghese N."/>
            <person name="Submissions S."/>
        </authorList>
    </citation>
    <scope>NUCLEOTIDE SEQUENCE [LARGE SCALE GENOMIC DNA]</scope>
    <source>
        <strain evidence="2">DSM 19858</strain>
    </source>
</reference>
<dbReference type="STRING" id="192903.SAMN04488513_101122"/>
<evidence type="ECO:0000313" key="1">
    <source>
        <dbReference type="EMBL" id="SHI37927.1"/>
    </source>
</evidence>
<sequence>MNRLILIGNGFDLAHGFKTSYQDFVLDYFQKALREFYLSDKYQDELFELDYEDDFRSPSIKNRNVPSTMEEVKNVISEFASSDGMCKVNAIFHSAFFKAIYDSCSDLGWVDIENLYFEHLVSNKGKSSSLKQLNDDFEIITKKLESYLVSLKIENQNFNQSNFSLVFLNPIHRDEVVTENLKENLKYDEVPNNICILNFNYTPTMRKYMADLRMKLDFEKKGSTLQEIHIHGELGNEKNPIVFGFGDELDKEFLNFEDIKDDSLFTHIKSFMYSQTSNYHDLIRFIDADNFQVYIIGHSCGLSDRTMLNHIFEHEKCKSIKIFYHQRSDGTDDFTEKTYNIYRHFKDKGTMRLKLVPKDKSDPLPKPKR</sequence>
<dbReference type="Proteomes" id="UP000184543">
    <property type="component" value="Unassembled WGS sequence"/>
</dbReference>
<proteinExistence type="predicted"/>
<keyword evidence="2" id="KW-1185">Reference proteome</keyword>
<dbReference type="OrthoDB" id="5903604at2"/>
<name>A0A1M6ANF2_9FLAO</name>
<evidence type="ECO:0000313" key="2">
    <source>
        <dbReference type="Proteomes" id="UP000184543"/>
    </source>
</evidence>
<accession>A0A1M6ANF2</accession>
<dbReference type="AlphaFoldDB" id="A0A1M6ANF2"/>
<dbReference type="RefSeq" id="WP_072986802.1">
    <property type="nucleotide sequence ID" value="NZ_FQYU01000001.1"/>
</dbReference>
<dbReference type="EMBL" id="FQYU01000001">
    <property type="protein sequence ID" value="SHI37927.1"/>
    <property type="molecule type" value="Genomic_DNA"/>
</dbReference>
<protein>
    <submittedName>
        <fullName evidence="1">Bacteriophage abortive infection AbiH</fullName>
    </submittedName>
</protein>
<gene>
    <name evidence="1" type="ORF">SAMN04488513_101122</name>
</gene>
<dbReference type="Pfam" id="PF14253">
    <property type="entry name" value="AbiH"/>
    <property type="match status" value="1"/>
</dbReference>